<dbReference type="eggNOG" id="ENOG502ZA7A">
    <property type="taxonomic scope" value="Bacteria"/>
</dbReference>
<dbReference type="Proteomes" id="UP000028713">
    <property type="component" value="Unassembled WGS sequence"/>
</dbReference>
<dbReference type="RefSeq" id="WP_034675168.1">
    <property type="nucleotide sequence ID" value="NZ_FPAP01000001.1"/>
</dbReference>
<organism evidence="1 2">
    <name type="scientific">Chryseobacterium formosense</name>
    <dbReference type="NCBI Taxonomy" id="236814"/>
    <lineage>
        <taxon>Bacteria</taxon>
        <taxon>Pseudomonadati</taxon>
        <taxon>Bacteroidota</taxon>
        <taxon>Flavobacteriia</taxon>
        <taxon>Flavobacteriales</taxon>
        <taxon>Weeksellaceae</taxon>
        <taxon>Chryseobacterium group</taxon>
        <taxon>Chryseobacterium</taxon>
    </lineage>
</organism>
<dbReference type="STRING" id="236814.IX39_08585"/>
<dbReference type="EMBL" id="JPRP01000001">
    <property type="protein sequence ID" value="KFF00672.1"/>
    <property type="molecule type" value="Genomic_DNA"/>
</dbReference>
<gene>
    <name evidence="1" type="ORF">IX39_08585</name>
</gene>
<accession>A0A085Z8A8</accession>
<evidence type="ECO:0000313" key="2">
    <source>
        <dbReference type="Proteomes" id="UP000028713"/>
    </source>
</evidence>
<dbReference type="AlphaFoldDB" id="A0A085Z8A8"/>
<dbReference type="OrthoDB" id="1027207at2"/>
<evidence type="ECO:0000313" key="1">
    <source>
        <dbReference type="EMBL" id="KFF00672.1"/>
    </source>
</evidence>
<sequence length="341" mass="38690">MEIIKKGIWMLVPLFFSAEGSAQQLDTLKLKKDTTNVPRRTVAYAADKIAIVRPLNIEFSLPAPYNFTAKQGDTPLRDGKVNDFTQLKVSANVNFLKKKTWMLGATAGYRFISAESNMFEPLTNNPTVIKEEFHYLFSSLNFSYFSTLFNKRTIYSSSVIVEGSNQHFERVKGFLSGVMVLKGTAKTKMSVGLAVNIDPTAQLPVIPIFTYEHRFDNGLIADVTLPKSVYLRKYLFKNTGRVSLGAELDQTTFYVYKIESSNPDQRFQYRQLDINSGIIYEHAIGDFIITGKTGVKLTPSGRLFRKEDNFDDAVFEIKPDPVFYFNIGVSFNPFTFLKKNK</sequence>
<comment type="caution">
    <text evidence="1">The sequence shown here is derived from an EMBL/GenBank/DDBJ whole genome shotgun (WGS) entry which is preliminary data.</text>
</comment>
<name>A0A085Z8A8_9FLAO</name>
<protein>
    <submittedName>
        <fullName evidence="1">Uncharacterized protein</fullName>
    </submittedName>
</protein>
<keyword evidence="2" id="KW-1185">Reference proteome</keyword>
<proteinExistence type="predicted"/>
<reference evidence="1 2" key="1">
    <citation type="submission" date="2014-07" db="EMBL/GenBank/DDBJ databases">
        <title>Genome of Chryseobacterium formosense LMG 24722.</title>
        <authorList>
            <person name="Pipes S.E."/>
            <person name="Stropko S.J."/>
            <person name="Newman J.D."/>
        </authorList>
    </citation>
    <scope>NUCLEOTIDE SEQUENCE [LARGE SCALE GENOMIC DNA]</scope>
    <source>
        <strain evidence="1 2">LMG 24722</strain>
    </source>
</reference>